<feature type="transmembrane region" description="Helical" evidence="12">
    <location>
        <begin position="696"/>
        <end position="719"/>
    </location>
</feature>
<dbReference type="EMBL" id="SRPW01000239">
    <property type="protein sequence ID" value="KAG6016552.1"/>
    <property type="molecule type" value="Genomic_DNA"/>
</dbReference>
<dbReference type="PANTHER" id="PTHR31806">
    <property type="entry name" value="PURINE-CYTOSINE PERMEASE FCY2-RELATED"/>
    <property type="match status" value="1"/>
</dbReference>
<dbReference type="GO" id="GO:0004185">
    <property type="term" value="F:serine-type carboxypeptidase activity"/>
    <property type="evidence" value="ECO:0007669"/>
    <property type="project" value="InterPro"/>
</dbReference>
<evidence type="ECO:0000256" key="13">
    <source>
        <dbReference type="SAM" id="SignalP"/>
    </source>
</evidence>
<evidence type="ECO:0000256" key="8">
    <source>
        <dbReference type="ARBA" id="ARBA00022801"/>
    </source>
</evidence>
<dbReference type="Proteomes" id="UP000748025">
    <property type="component" value="Unassembled WGS sequence"/>
</dbReference>
<keyword evidence="4" id="KW-0813">Transport</keyword>
<comment type="similarity">
    <text evidence="2">Belongs to the purine-cytosine permease (2.A.39) family.</text>
</comment>
<dbReference type="InterPro" id="IPR001248">
    <property type="entry name" value="Pur-cyt_permease"/>
</dbReference>
<keyword evidence="13" id="KW-0732">Signal</keyword>
<dbReference type="GO" id="GO:0022857">
    <property type="term" value="F:transmembrane transporter activity"/>
    <property type="evidence" value="ECO:0007669"/>
    <property type="project" value="InterPro"/>
</dbReference>
<evidence type="ECO:0000256" key="4">
    <source>
        <dbReference type="ARBA" id="ARBA00022448"/>
    </source>
</evidence>
<comment type="similarity">
    <text evidence="3">Belongs to the peptidase S10 family.</text>
</comment>
<dbReference type="PANTHER" id="PTHR31806:SF5">
    <property type="entry name" value="PURINE-CYTOSINE PERMEASE FCY21"/>
    <property type="match status" value="1"/>
</dbReference>
<dbReference type="GO" id="GO:0005886">
    <property type="term" value="C:plasma membrane"/>
    <property type="evidence" value="ECO:0007669"/>
    <property type="project" value="TreeGrafter"/>
</dbReference>
<evidence type="ECO:0008006" key="16">
    <source>
        <dbReference type="Google" id="ProtNLM"/>
    </source>
</evidence>
<evidence type="ECO:0000256" key="12">
    <source>
        <dbReference type="SAM" id="Phobius"/>
    </source>
</evidence>
<name>A0A9P7NGE2_9HYPO</name>
<evidence type="ECO:0000256" key="10">
    <source>
        <dbReference type="ARBA" id="ARBA00023136"/>
    </source>
</evidence>
<reference evidence="14" key="1">
    <citation type="journal article" date="2020" name="bioRxiv">
        <title>Whole genome comparisons of ergot fungi reveals the divergence and evolution of species within the genus Claviceps are the result of varying mechanisms driving genome evolution and host range expansion.</title>
        <authorList>
            <person name="Wyka S.A."/>
            <person name="Mondo S.J."/>
            <person name="Liu M."/>
            <person name="Dettman J."/>
            <person name="Nalam V."/>
            <person name="Broders K.D."/>
        </authorList>
    </citation>
    <scope>NUCLEOTIDE SEQUENCE</scope>
    <source>
        <strain evidence="14">CCC 602</strain>
    </source>
</reference>
<dbReference type="GO" id="GO:0006508">
    <property type="term" value="P:proteolysis"/>
    <property type="evidence" value="ECO:0007669"/>
    <property type="project" value="UniProtKB-KW"/>
</dbReference>
<feature type="transmembrane region" description="Helical" evidence="12">
    <location>
        <begin position="894"/>
        <end position="913"/>
    </location>
</feature>
<feature type="signal peptide" evidence="13">
    <location>
        <begin position="1"/>
        <end position="18"/>
    </location>
</feature>
<keyword evidence="6" id="KW-0645">Protease</keyword>
<protein>
    <recommendedName>
        <fullName evidence="16">Carboxypeptidase</fullName>
    </recommendedName>
</protein>
<feature type="transmembrane region" description="Helical" evidence="12">
    <location>
        <begin position="731"/>
        <end position="752"/>
    </location>
</feature>
<accession>A0A9P7NGE2</accession>
<evidence type="ECO:0000256" key="9">
    <source>
        <dbReference type="ARBA" id="ARBA00022989"/>
    </source>
</evidence>
<evidence type="ECO:0000256" key="3">
    <source>
        <dbReference type="ARBA" id="ARBA00009431"/>
    </source>
</evidence>
<evidence type="ECO:0000256" key="2">
    <source>
        <dbReference type="ARBA" id="ARBA00008974"/>
    </source>
</evidence>
<organism evidence="14 15">
    <name type="scientific">Claviceps pusilla</name>
    <dbReference type="NCBI Taxonomy" id="123648"/>
    <lineage>
        <taxon>Eukaryota</taxon>
        <taxon>Fungi</taxon>
        <taxon>Dikarya</taxon>
        <taxon>Ascomycota</taxon>
        <taxon>Pezizomycotina</taxon>
        <taxon>Sordariomycetes</taxon>
        <taxon>Hypocreomycetidae</taxon>
        <taxon>Hypocreales</taxon>
        <taxon>Clavicipitaceae</taxon>
        <taxon>Claviceps</taxon>
    </lineage>
</organism>
<feature type="chain" id="PRO_5040279946" description="Carboxypeptidase" evidence="13">
    <location>
        <begin position="19"/>
        <end position="920"/>
    </location>
</feature>
<dbReference type="Gene3D" id="3.40.50.1820">
    <property type="entry name" value="alpha/beta hydrolase"/>
    <property type="match status" value="1"/>
</dbReference>
<evidence type="ECO:0000313" key="15">
    <source>
        <dbReference type="Proteomes" id="UP000748025"/>
    </source>
</evidence>
<dbReference type="AlphaFoldDB" id="A0A9P7NGE2"/>
<feature type="transmembrane region" description="Helical" evidence="12">
    <location>
        <begin position="594"/>
        <end position="615"/>
    </location>
</feature>
<dbReference type="PRINTS" id="PR00724">
    <property type="entry name" value="CRBOXYPTASEC"/>
</dbReference>
<evidence type="ECO:0000313" key="14">
    <source>
        <dbReference type="EMBL" id="KAG6016552.1"/>
    </source>
</evidence>
<dbReference type="InterPro" id="IPR018202">
    <property type="entry name" value="Ser_caboxypep_ser_AS"/>
</dbReference>
<keyword evidence="10 12" id="KW-0472">Membrane</keyword>
<evidence type="ECO:0000256" key="6">
    <source>
        <dbReference type="ARBA" id="ARBA00022670"/>
    </source>
</evidence>
<keyword evidence="9 12" id="KW-1133">Transmembrane helix</keyword>
<proteinExistence type="inferred from homology"/>
<keyword evidence="11" id="KW-0325">Glycoprotein</keyword>
<keyword evidence="7 12" id="KW-0812">Transmembrane</keyword>
<sequence>MKSHVLSLLGLCAASAVASTTNSRLQLLKHLHGDKIAEFAASYDRTEAETAILQTRDSSNSSHSFLNEKTKRFAVDGSAIPLVKYNAGESYAGLLPISDKKDEENNLFFWFFPTDNPEVKDKKEITIWMNGGPGCSSLLGFLQENGPFVWRPGTKAPIANPWSWHHLTNIVWIEQPVTVGFSTGNATIHNEDELAEQFMGFWKNFIETFSMQGYKIYVVGESYGGYYAPYISSHFVDAKDTTYFDLQGLMVVDGLSFNGELQSEAIAEAFVEQNYNFMPLDDPTMATIRNVSDSCGYRDYLEKYWTYPPSGPQPALVPWINDLGNGTTEYKKGCGNLWSDIYTYAKVDNPCFNIYNIQDHCPDVTNALADDKPYFNRQDVKKAIHAPLNVQWSECVSSPFVKGDESEPPSKYELPNVIDKTKNVMYVQGGTDFILPPSGVLLGIQNMTWGGQLGFQSRPTDPFYVPRWGSGVLEGNYYGSTLPDRAGVVGTTHTERGLTVVVTGLSGHEGPQYASTAAFRQLEKLLGRVDSLSDTVPFTLPELRKIVQDEKPLGKGTYPIPFLVLLNLATLTGFNVIICVVGGQCLSAISSGSITPTVGIVIIAIVSLIVSFAGFKVLHIFESFSSIPALISIIITAGVGGNGLTKQSAPADGATAADMLTFGMIMAAYQIPWGAIASDLTTYFDPKVPSWRVFHYTYWGLLTPTVLLMTLGAAIAGALPNNPAWKEGNEAYGIGGVLAAMLSSAGGFGKFVVVLQSLSLLGNTCSSFYAVTLNFQALAPMFLRVPRYIFAVVVTAIIIPVAIYAYRDFYTSLSNFMSLISYWSASFVGIVIADHVVIRRCRFDSYDLSIWNNANELPLGVAAIASGVLSFGLVVPCVREEWYTGPIASKTGDIGFEIAFTLSALAYVPLRLLEKKLSGR</sequence>
<dbReference type="PROSITE" id="PS00131">
    <property type="entry name" value="CARBOXYPEPT_SER_SER"/>
    <property type="match status" value="1"/>
</dbReference>
<feature type="transmembrane region" description="Helical" evidence="12">
    <location>
        <begin position="656"/>
        <end position="676"/>
    </location>
</feature>
<comment type="subcellular location">
    <subcellularLocation>
        <location evidence="1">Membrane</location>
        <topology evidence="1">Multi-pass membrane protein</topology>
    </subcellularLocation>
</comment>
<dbReference type="InterPro" id="IPR001563">
    <property type="entry name" value="Peptidase_S10"/>
</dbReference>
<dbReference type="Pfam" id="PF02133">
    <property type="entry name" value="Transp_cyt_pur"/>
    <property type="match status" value="1"/>
</dbReference>
<keyword evidence="8" id="KW-0378">Hydrolase</keyword>
<gene>
    <name evidence="14" type="ORF">E4U43_003547</name>
</gene>
<feature type="transmembrane region" description="Helical" evidence="12">
    <location>
        <begin position="788"/>
        <end position="807"/>
    </location>
</feature>
<feature type="transmembrane region" description="Helical" evidence="12">
    <location>
        <begin position="560"/>
        <end position="582"/>
    </location>
</feature>
<dbReference type="Pfam" id="PF00450">
    <property type="entry name" value="Peptidase_S10"/>
    <property type="match status" value="1"/>
</dbReference>
<evidence type="ECO:0000256" key="5">
    <source>
        <dbReference type="ARBA" id="ARBA00022645"/>
    </source>
</evidence>
<dbReference type="SUPFAM" id="SSF53474">
    <property type="entry name" value="alpha/beta-Hydrolases"/>
    <property type="match status" value="1"/>
</dbReference>
<evidence type="ECO:0000256" key="1">
    <source>
        <dbReference type="ARBA" id="ARBA00004141"/>
    </source>
</evidence>
<dbReference type="InterPro" id="IPR029058">
    <property type="entry name" value="AB_hydrolase_fold"/>
</dbReference>
<dbReference type="InterPro" id="IPR026030">
    <property type="entry name" value="Pur-cyt_permease_Fcy2/21/22"/>
</dbReference>
<feature type="transmembrane region" description="Helical" evidence="12">
    <location>
        <begin position="857"/>
        <end position="874"/>
    </location>
</feature>
<keyword evidence="15" id="KW-1185">Reference proteome</keyword>
<evidence type="ECO:0000256" key="7">
    <source>
        <dbReference type="ARBA" id="ARBA00022692"/>
    </source>
</evidence>
<dbReference type="Gene3D" id="1.10.4160.10">
    <property type="entry name" value="Hydantoin permease"/>
    <property type="match status" value="1"/>
</dbReference>
<keyword evidence="5" id="KW-0121">Carboxypeptidase</keyword>
<feature type="transmembrane region" description="Helical" evidence="12">
    <location>
        <begin position="819"/>
        <end position="837"/>
    </location>
</feature>
<evidence type="ECO:0000256" key="11">
    <source>
        <dbReference type="ARBA" id="ARBA00023180"/>
    </source>
</evidence>
<feature type="transmembrane region" description="Helical" evidence="12">
    <location>
        <begin position="627"/>
        <end position="644"/>
    </location>
</feature>
<dbReference type="OrthoDB" id="443318at2759"/>
<comment type="caution">
    <text evidence="14">The sequence shown here is derived from an EMBL/GenBank/DDBJ whole genome shotgun (WGS) entry which is preliminary data.</text>
</comment>
<feature type="transmembrane region" description="Helical" evidence="12">
    <location>
        <begin position="758"/>
        <end position="776"/>
    </location>
</feature>